<sequence>MTQPCLDCGACCATYRVSFYFGETDDHLHGVVPEHVTIPISPYLVAMRGTENTPVRCVALAGEVGKGVSCDIYAQRSTTCREFDAYSEACHRARQHHGLPQLPPL</sequence>
<dbReference type="Proteomes" id="UP000325161">
    <property type="component" value="Chromosome"/>
</dbReference>
<evidence type="ECO:0000313" key="2">
    <source>
        <dbReference type="Proteomes" id="UP000325161"/>
    </source>
</evidence>
<dbReference type="Pfam" id="PF03692">
    <property type="entry name" value="CxxCxxCC"/>
    <property type="match status" value="1"/>
</dbReference>
<dbReference type="InterPro" id="IPR005358">
    <property type="entry name" value="Puta_zinc/iron-chelating_dom"/>
</dbReference>
<dbReference type="KEGG" id="pacr:FXN63_25665"/>
<proteinExistence type="predicted"/>
<keyword evidence="2" id="KW-1185">Reference proteome</keyword>
<protein>
    <submittedName>
        <fullName evidence="1">YkgJ family cysteine cluster protein</fullName>
    </submittedName>
</protein>
<dbReference type="EMBL" id="CP043046">
    <property type="protein sequence ID" value="QEI08862.1"/>
    <property type="molecule type" value="Genomic_DNA"/>
</dbReference>
<dbReference type="OrthoDB" id="196483at2"/>
<organism evidence="1 2">
    <name type="scientific">Pigmentiphaga aceris</name>
    <dbReference type="NCBI Taxonomy" id="1940612"/>
    <lineage>
        <taxon>Bacteria</taxon>
        <taxon>Pseudomonadati</taxon>
        <taxon>Pseudomonadota</taxon>
        <taxon>Betaproteobacteria</taxon>
        <taxon>Burkholderiales</taxon>
        <taxon>Alcaligenaceae</taxon>
        <taxon>Pigmentiphaga</taxon>
    </lineage>
</organism>
<dbReference type="AlphaFoldDB" id="A0A5C0B2S4"/>
<evidence type="ECO:0000313" key="1">
    <source>
        <dbReference type="EMBL" id="QEI08862.1"/>
    </source>
</evidence>
<reference evidence="1 2" key="1">
    <citation type="submission" date="2019-08" db="EMBL/GenBank/DDBJ databases">
        <title>Amphibian skin-associated Pigmentiphaga: genome sequence and occurrence across geography and hosts.</title>
        <authorList>
            <person name="Bletz M.C."/>
            <person name="Bunk B."/>
            <person name="Sproeer C."/>
            <person name="Biwer P."/>
            <person name="Reiter S."/>
            <person name="Rabemananjara F.C.E."/>
            <person name="Schulz S."/>
            <person name="Overmann J."/>
            <person name="Vences M."/>
        </authorList>
    </citation>
    <scope>NUCLEOTIDE SEQUENCE [LARGE SCALE GENOMIC DNA]</scope>
    <source>
        <strain evidence="1 2">Mada1488</strain>
    </source>
</reference>
<accession>A0A5C0B2S4</accession>
<name>A0A5C0B2S4_9BURK</name>
<dbReference type="RefSeq" id="WP_148818411.1">
    <property type="nucleotide sequence ID" value="NZ_CP043046.1"/>
</dbReference>
<gene>
    <name evidence="1" type="ORF">FXN63_25665</name>
</gene>